<reference evidence="3 4" key="1">
    <citation type="submission" date="2019-01" db="EMBL/GenBank/DDBJ databases">
        <authorList>
            <person name="Chen W.-M."/>
        </authorList>
    </citation>
    <scope>NUCLEOTIDE SEQUENCE [LARGE SCALE GENOMIC DNA]</scope>
    <source>
        <strain evidence="3 4">CCP-7</strain>
    </source>
</reference>
<comment type="caution">
    <text evidence="3">The sequence shown here is derived from an EMBL/GenBank/DDBJ whole genome shotgun (WGS) entry which is preliminary data.</text>
</comment>
<feature type="signal peptide" evidence="2">
    <location>
        <begin position="1"/>
        <end position="31"/>
    </location>
</feature>
<feature type="chain" id="PRO_5019434197" description="Argininosuccinate lyase" evidence="2">
    <location>
        <begin position="32"/>
        <end position="75"/>
    </location>
</feature>
<accession>A0A437LYA9</accession>
<dbReference type="AlphaFoldDB" id="A0A437LYA9"/>
<sequence length="75" mass="7888">MRLFPRGCPTALTLLAAGLILPACNMRQDQAGPNGSEEKVSNAQMVEPVDTTPLSSTPGAAPDNSQVEPRDPVTR</sequence>
<evidence type="ECO:0000256" key="2">
    <source>
        <dbReference type="SAM" id="SignalP"/>
    </source>
</evidence>
<evidence type="ECO:0008006" key="5">
    <source>
        <dbReference type="Google" id="ProtNLM"/>
    </source>
</evidence>
<dbReference type="RefSeq" id="WP_127745623.1">
    <property type="nucleotide sequence ID" value="NZ_SACN01000003.1"/>
</dbReference>
<feature type="region of interest" description="Disordered" evidence="1">
    <location>
        <begin position="26"/>
        <end position="75"/>
    </location>
</feature>
<evidence type="ECO:0000313" key="4">
    <source>
        <dbReference type="Proteomes" id="UP000282971"/>
    </source>
</evidence>
<dbReference type="OrthoDB" id="7584413at2"/>
<organism evidence="3 4">
    <name type="scientific">Sphingomonas crocodyli</name>
    <dbReference type="NCBI Taxonomy" id="1979270"/>
    <lineage>
        <taxon>Bacteria</taxon>
        <taxon>Pseudomonadati</taxon>
        <taxon>Pseudomonadota</taxon>
        <taxon>Alphaproteobacteria</taxon>
        <taxon>Sphingomonadales</taxon>
        <taxon>Sphingomonadaceae</taxon>
        <taxon>Sphingomonas</taxon>
    </lineage>
</organism>
<evidence type="ECO:0000256" key="1">
    <source>
        <dbReference type="SAM" id="MobiDB-lite"/>
    </source>
</evidence>
<dbReference type="EMBL" id="SACN01000003">
    <property type="protein sequence ID" value="RVT90367.1"/>
    <property type="molecule type" value="Genomic_DNA"/>
</dbReference>
<proteinExistence type="predicted"/>
<feature type="compositionally biased region" description="Polar residues" evidence="1">
    <location>
        <begin position="52"/>
        <end position="67"/>
    </location>
</feature>
<gene>
    <name evidence="3" type="ORF">EOD43_19065</name>
</gene>
<evidence type="ECO:0000313" key="3">
    <source>
        <dbReference type="EMBL" id="RVT90367.1"/>
    </source>
</evidence>
<keyword evidence="2" id="KW-0732">Signal</keyword>
<keyword evidence="4" id="KW-1185">Reference proteome</keyword>
<name>A0A437LYA9_9SPHN</name>
<protein>
    <recommendedName>
        <fullName evidence="5">Argininosuccinate lyase</fullName>
    </recommendedName>
</protein>
<dbReference type="Proteomes" id="UP000282971">
    <property type="component" value="Unassembled WGS sequence"/>
</dbReference>